<gene>
    <name evidence="1" type="ORF">Hyperionvirus16_27</name>
</gene>
<reference evidence="1" key="1">
    <citation type="submission" date="2018-10" db="EMBL/GenBank/DDBJ databases">
        <title>Hidden diversity of soil giant viruses.</title>
        <authorList>
            <person name="Schulz F."/>
            <person name="Alteio L."/>
            <person name="Goudeau D."/>
            <person name="Ryan E.M."/>
            <person name="Malmstrom R.R."/>
            <person name="Blanchard J."/>
            <person name="Woyke T."/>
        </authorList>
    </citation>
    <scope>NUCLEOTIDE SEQUENCE</scope>
    <source>
        <strain evidence="1">HYV1</strain>
    </source>
</reference>
<name>A0A3G5AAD5_9VIRU</name>
<sequence>MFNFFNDTQMIEKIEISVILKGSLIGIFLWNREEAMAKFSEVKGGDLSDPLREELSRTELRMWEPTEAEVIRWRKYVFLDKSNVIRLTDAGCFEFNNGTFTSINDDRLEKILYALIRQQYDAALPSGTVPIPMLRYDPITISPRLAMPFQVQIYSEIGRYGWVNNKLDPHEILAFKLEQAAHWHDYVYFDEKTHKVHLTILGDAVLLGNIKIPEEELTIFKEMIAVLLTTKLSYPWLKGVTRMESLELPLADSSVRQLSVELVHPQFPTAAATIRIAPLFRLPVPKGSIIALKE</sequence>
<protein>
    <submittedName>
        <fullName evidence="1">Uncharacterized protein</fullName>
    </submittedName>
</protein>
<dbReference type="EMBL" id="MK072398">
    <property type="protein sequence ID" value="AYV84052.1"/>
    <property type="molecule type" value="Genomic_DNA"/>
</dbReference>
<organism evidence="1">
    <name type="scientific">Hyperionvirus sp</name>
    <dbReference type="NCBI Taxonomy" id="2487770"/>
    <lineage>
        <taxon>Viruses</taxon>
        <taxon>Varidnaviria</taxon>
        <taxon>Bamfordvirae</taxon>
        <taxon>Nucleocytoviricota</taxon>
        <taxon>Megaviricetes</taxon>
        <taxon>Imitervirales</taxon>
        <taxon>Mimiviridae</taxon>
        <taxon>Klosneuvirinae</taxon>
    </lineage>
</organism>
<accession>A0A3G5AAD5</accession>
<proteinExistence type="predicted"/>
<evidence type="ECO:0000313" key="1">
    <source>
        <dbReference type="EMBL" id="AYV84052.1"/>
    </source>
</evidence>